<evidence type="ECO:0000313" key="1">
    <source>
        <dbReference type="EMBL" id="RDH45597.1"/>
    </source>
</evidence>
<name>A0A4P9VSF7_9GAMM</name>
<evidence type="ECO:0000313" key="2">
    <source>
        <dbReference type="Proteomes" id="UP000257039"/>
    </source>
</evidence>
<reference evidence="1 2" key="1">
    <citation type="submission" date="2017-04" db="EMBL/GenBank/DDBJ databases">
        <title>Draft genome sequence of Zooshikella ganghwensis VG4 isolated from Red Sea sediments.</title>
        <authorList>
            <person name="Rehman Z."/>
            <person name="Alam I."/>
            <person name="Kamau A."/>
            <person name="Bajic V."/>
            <person name="Leiknes T."/>
        </authorList>
    </citation>
    <scope>NUCLEOTIDE SEQUENCE [LARGE SCALE GENOMIC DNA]</scope>
    <source>
        <strain evidence="1 2">VG4</strain>
    </source>
</reference>
<accession>A0A4P9VSF7</accession>
<dbReference type="Proteomes" id="UP000257039">
    <property type="component" value="Unassembled WGS sequence"/>
</dbReference>
<organism evidence="1 2">
    <name type="scientific">Zooshikella ganghwensis</name>
    <dbReference type="NCBI Taxonomy" id="202772"/>
    <lineage>
        <taxon>Bacteria</taxon>
        <taxon>Pseudomonadati</taxon>
        <taxon>Pseudomonadota</taxon>
        <taxon>Gammaproteobacteria</taxon>
        <taxon>Oceanospirillales</taxon>
        <taxon>Zooshikellaceae</taxon>
        <taxon>Zooshikella</taxon>
    </lineage>
</organism>
<dbReference type="EMBL" id="NDXW01000001">
    <property type="protein sequence ID" value="RDH45597.1"/>
    <property type="molecule type" value="Genomic_DNA"/>
</dbReference>
<proteinExistence type="predicted"/>
<comment type="caution">
    <text evidence="1">The sequence shown here is derived from an EMBL/GenBank/DDBJ whole genome shotgun (WGS) entry which is preliminary data.</text>
</comment>
<protein>
    <submittedName>
        <fullName evidence="1">Uncharacterized protein</fullName>
    </submittedName>
</protein>
<dbReference type="RefSeq" id="WP_094788535.1">
    <property type="nucleotide sequence ID" value="NZ_NDXW01000001.1"/>
</dbReference>
<gene>
    <name evidence="1" type="ORF">B9G39_20265</name>
</gene>
<keyword evidence="2" id="KW-1185">Reference proteome</keyword>
<sequence length="228" mass="27387">MKRIILLCLVYLLSDYCLAGYTLKRNRNLELCREFLAYLNRKPDFYYFEELKQDKKFKSFTLPKLSLVDKSNYLKLYENIYFYLHKYENLPENKKNKLRDEWYDEKEFILSDKVKLYTANIDANHNGKIDKLLIAVASYAENDKDYSFKGSYYYYWSITKEDDFNPNELYKLHEGLPFYYKGRFYMASMRSVGVSIYEPEVSKYYPYNNGVTSGLSICVFDRKKTGRS</sequence>
<dbReference type="AlphaFoldDB" id="A0A4P9VSF7"/>